<accession>A0A9P8C469</accession>
<protein>
    <recommendedName>
        <fullName evidence="7">NACHT domain-containing protein</fullName>
    </recommendedName>
</protein>
<evidence type="ECO:0000313" key="6">
    <source>
        <dbReference type="Proteomes" id="UP000824998"/>
    </source>
</evidence>
<dbReference type="InterPro" id="IPR027417">
    <property type="entry name" value="P-loop_NTPase"/>
</dbReference>
<keyword evidence="6" id="KW-1185">Reference proteome</keyword>
<evidence type="ECO:0008006" key="7">
    <source>
        <dbReference type="Google" id="ProtNLM"/>
    </source>
</evidence>
<dbReference type="PANTHER" id="PTHR10039:SF15">
    <property type="entry name" value="NACHT DOMAIN-CONTAINING PROTEIN"/>
    <property type="match status" value="1"/>
</dbReference>
<dbReference type="EMBL" id="MU251511">
    <property type="protein sequence ID" value="KAG9233204.1"/>
    <property type="molecule type" value="Genomic_DNA"/>
</dbReference>
<dbReference type="PROSITE" id="PS50088">
    <property type="entry name" value="ANK_REPEAT"/>
    <property type="match status" value="1"/>
</dbReference>
<dbReference type="OrthoDB" id="195446at2759"/>
<keyword evidence="1" id="KW-0677">Repeat</keyword>
<dbReference type="Proteomes" id="UP000824998">
    <property type="component" value="Unassembled WGS sequence"/>
</dbReference>
<feature type="non-terminal residue" evidence="5">
    <location>
        <position position="1"/>
    </location>
</feature>
<dbReference type="InterPro" id="IPR036770">
    <property type="entry name" value="Ankyrin_rpt-contain_sf"/>
</dbReference>
<feature type="domain" description="Nephrocystin 3-like N-terminal" evidence="4">
    <location>
        <begin position="29"/>
        <end position="196"/>
    </location>
</feature>
<comment type="caution">
    <text evidence="5">The sequence shown here is derived from an EMBL/GenBank/DDBJ whole genome shotgun (WGS) entry which is preliminary data.</text>
</comment>
<dbReference type="Gene3D" id="3.40.50.300">
    <property type="entry name" value="P-loop containing nucleotide triphosphate hydrolases"/>
    <property type="match status" value="1"/>
</dbReference>
<proteinExistence type="predicted"/>
<dbReference type="Pfam" id="PF24883">
    <property type="entry name" value="NPHP3_N"/>
    <property type="match status" value="1"/>
</dbReference>
<sequence length="550" mass="62578">QQKETISKWLSSSNVSTQHNSFLRRRHPGTGLWLIASDECQQWLAPDNPRQFLFCSGIPGAGKTIMTAIVVDDLLNTFSSDPNVAVVYIYFDFRRQEEQKPEELLASLLKQLVQWRPHLQDSTATFYECHKMKHTRPNYIELSEEVRKLITTFSRVFIALDALDECQDPIENRDVFLSEILNIRQATNASLFATSRHIPEITRDFEGELCREIRASDQDILRYVDGRMSHLLRKRISRYPALQKLIREKVLAAVDGMFLLAELHMNSLMDKPTIGDLKGAVHALSHGEAGLDTTYEQAMGRIHCQQAEYRSLAIQVLSWVTHAMRPLSGMELQHALGVRPRMLEFDPDFLPDLEDLVSSCAGLIAFDKQSDVVRLVHYTTQTFFEKTSTSWFPEAQTKITSVCINYMSFKSFEIGFSDDFHEFEARMKLQVLYGYTTSHWGNHARNAPQEQVEQMIQRFLNCEPKVATASQALFGKKDLTPLDFPERTSSGSTDSSSRFHLSAPKNTVALHLASYFGLTFIINGLLQSGCDVNVRDSANRTPLFYAARSG</sequence>
<dbReference type="SUPFAM" id="SSF52540">
    <property type="entry name" value="P-loop containing nucleoside triphosphate hydrolases"/>
    <property type="match status" value="1"/>
</dbReference>
<evidence type="ECO:0000256" key="1">
    <source>
        <dbReference type="ARBA" id="ARBA00022737"/>
    </source>
</evidence>
<dbReference type="PANTHER" id="PTHR10039">
    <property type="entry name" value="AMELOGENIN"/>
    <property type="match status" value="1"/>
</dbReference>
<evidence type="ECO:0000259" key="4">
    <source>
        <dbReference type="Pfam" id="PF24883"/>
    </source>
</evidence>
<dbReference type="Pfam" id="PF22939">
    <property type="entry name" value="WHD_GPIID"/>
    <property type="match status" value="1"/>
</dbReference>
<dbReference type="InterPro" id="IPR056884">
    <property type="entry name" value="NPHP3-like_N"/>
</dbReference>
<dbReference type="SUPFAM" id="SSF48403">
    <property type="entry name" value="Ankyrin repeat"/>
    <property type="match status" value="1"/>
</dbReference>
<evidence type="ECO:0000259" key="3">
    <source>
        <dbReference type="Pfam" id="PF22939"/>
    </source>
</evidence>
<feature type="repeat" description="ANK" evidence="2">
    <location>
        <begin position="505"/>
        <end position="537"/>
    </location>
</feature>
<keyword evidence="2" id="KW-0040">ANK repeat</keyword>
<dbReference type="PROSITE" id="PS50297">
    <property type="entry name" value="ANK_REP_REGION"/>
    <property type="match status" value="1"/>
</dbReference>
<evidence type="ECO:0000256" key="2">
    <source>
        <dbReference type="PROSITE-ProRule" id="PRU00023"/>
    </source>
</evidence>
<feature type="domain" description="GPI inositol-deacylase winged helix" evidence="3">
    <location>
        <begin position="305"/>
        <end position="386"/>
    </location>
</feature>
<dbReference type="AlphaFoldDB" id="A0A9P8C469"/>
<dbReference type="Gene3D" id="1.25.40.20">
    <property type="entry name" value="Ankyrin repeat-containing domain"/>
    <property type="match status" value="1"/>
</dbReference>
<organism evidence="5 6">
    <name type="scientific">Amylocarpus encephaloides</name>
    <dbReference type="NCBI Taxonomy" id="45428"/>
    <lineage>
        <taxon>Eukaryota</taxon>
        <taxon>Fungi</taxon>
        <taxon>Dikarya</taxon>
        <taxon>Ascomycota</taxon>
        <taxon>Pezizomycotina</taxon>
        <taxon>Leotiomycetes</taxon>
        <taxon>Helotiales</taxon>
        <taxon>Helotiales incertae sedis</taxon>
        <taxon>Amylocarpus</taxon>
    </lineage>
</organism>
<dbReference type="InterPro" id="IPR054471">
    <property type="entry name" value="GPIID_WHD"/>
</dbReference>
<evidence type="ECO:0000313" key="5">
    <source>
        <dbReference type="EMBL" id="KAG9233204.1"/>
    </source>
</evidence>
<gene>
    <name evidence="5" type="ORF">BJ875DRAFT_379125</name>
</gene>
<name>A0A9P8C469_9HELO</name>
<reference evidence="5" key="1">
    <citation type="journal article" date="2021" name="IMA Fungus">
        <title>Genomic characterization of three marine fungi, including Emericellopsis atlantica sp. nov. with signatures of a generalist lifestyle and marine biomass degradation.</title>
        <authorList>
            <person name="Hagestad O.C."/>
            <person name="Hou L."/>
            <person name="Andersen J.H."/>
            <person name="Hansen E.H."/>
            <person name="Altermark B."/>
            <person name="Li C."/>
            <person name="Kuhnert E."/>
            <person name="Cox R.J."/>
            <person name="Crous P.W."/>
            <person name="Spatafora J.W."/>
            <person name="Lail K."/>
            <person name="Amirebrahimi M."/>
            <person name="Lipzen A."/>
            <person name="Pangilinan J."/>
            <person name="Andreopoulos W."/>
            <person name="Hayes R.D."/>
            <person name="Ng V."/>
            <person name="Grigoriev I.V."/>
            <person name="Jackson S.A."/>
            <person name="Sutton T.D.S."/>
            <person name="Dobson A.D.W."/>
            <person name="Rama T."/>
        </authorList>
    </citation>
    <scope>NUCLEOTIDE SEQUENCE</scope>
    <source>
        <strain evidence="5">TRa018bII</strain>
    </source>
</reference>
<dbReference type="InterPro" id="IPR002110">
    <property type="entry name" value="Ankyrin_rpt"/>
</dbReference>